<keyword evidence="1" id="KW-1133">Transmembrane helix</keyword>
<evidence type="ECO:0000313" key="2">
    <source>
        <dbReference type="EMBL" id="JAD38222.1"/>
    </source>
</evidence>
<evidence type="ECO:0000256" key="1">
    <source>
        <dbReference type="SAM" id="Phobius"/>
    </source>
</evidence>
<organism evidence="2">
    <name type="scientific">Arundo donax</name>
    <name type="common">Giant reed</name>
    <name type="synonym">Donax arundinaceus</name>
    <dbReference type="NCBI Taxonomy" id="35708"/>
    <lineage>
        <taxon>Eukaryota</taxon>
        <taxon>Viridiplantae</taxon>
        <taxon>Streptophyta</taxon>
        <taxon>Embryophyta</taxon>
        <taxon>Tracheophyta</taxon>
        <taxon>Spermatophyta</taxon>
        <taxon>Magnoliopsida</taxon>
        <taxon>Liliopsida</taxon>
        <taxon>Poales</taxon>
        <taxon>Poaceae</taxon>
        <taxon>PACMAD clade</taxon>
        <taxon>Arundinoideae</taxon>
        <taxon>Arundineae</taxon>
        <taxon>Arundo</taxon>
    </lineage>
</organism>
<protein>
    <submittedName>
        <fullName evidence="2">Uncharacterized protein</fullName>
    </submittedName>
</protein>
<name>A0A0A8ZTR2_ARUDO</name>
<dbReference type="AlphaFoldDB" id="A0A0A8ZTR2"/>
<dbReference type="EMBL" id="GBRH01259673">
    <property type="protein sequence ID" value="JAD38222.1"/>
    <property type="molecule type" value="Transcribed_RNA"/>
</dbReference>
<accession>A0A0A8ZTR2</accession>
<reference evidence="2" key="2">
    <citation type="journal article" date="2015" name="Data Brief">
        <title>Shoot transcriptome of the giant reed, Arundo donax.</title>
        <authorList>
            <person name="Barrero R.A."/>
            <person name="Guerrero F.D."/>
            <person name="Moolhuijzen P."/>
            <person name="Goolsby J.A."/>
            <person name="Tidwell J."/>
            <person name="Bellgard S.E."/>
            <person name="Bellgard M.I."/>
        </authorList>
    </citation>
    <scope>NUCLEOTIDE SEQUENCE</scope>
    <source>
        <tissue evidence="2">Shoot tissue taken approximately 20 cm above the soil surface</tissue>
    </source>
</reference>
<keyword evidence="1" id="KW-0472">Membrane</keyword>
<feature type="transmembrane region" description="Helical" evidence="1">
    <location>
        <begin position="12"/>
        <end position="43"/>
    </location>
</feature>
<proteinExistence type="predicted"/>
<keyword evidence="1" id="KW-0812">Transmembrane</keyword>
<sequence>MSYGACMLDGRKIIVLLLLICYPVVLIWTILYCNSLVVVTFFLEILYS</sequence>
<reference evidence="2" key="1">
    <citation type="submission" date="2014-09" db="EMBL/GenBank/DDBJ databases">
        <authorList>
            <person name="Magalhaes I.L.F."/>
            <person name="Oliveira U."/>
            <person name="Santos F.R."/>
            <person name="Vidigal T.H.D.A."/>
            <person name="Brescovit A.D."/>
            <person name="Santos A.J."/>
        </authorList>
    </citation>
    <scope>NUCLEOTIDE SEQUENCE</scope>
    <source>
        <tissue evidence="2">Shoot tissue taken approximately 20 cm above the soil surface</tissue>
    </source>
</reference>